<feature type="transmembrane region" description="Helical" evidence="12">
    <location>
        <begin position="115"/>
        <end position="135"/>
    </location>
</feature>
<keyword evidence="14" id="KW-1185">Reference proteome</keyword>
<evidence type="ECO:0000256" key="10">
    <source>
        <dbReference type="ARBA" id="ARBA00023004"/>
    </source>
</evidence>
<feature type="transmembrane region" description="Helical" evidence="12">
    <location>
        <begin position="224"/>
        <end position="243"/>
    </location>
</feature>
<dbReference type="Pfam" id="PF02322">
    <property type="entry name" value="Cyt_bd_oxida_II"/>
    <property type="match status" value="1"/>
</dbReference>
<evidence type="ECO:0000313" key="13">
    <source>
        <dbReference type="EMBL" id="GAA3928866.1"/>
    </source>
</evidence>
<dbReference type="NCBIfam" id="TIGR00203">
    <property type="entry name" value="cydB"/>
    <property type="match status" value="1"/>
</dbReference>
<feature type="transmembrane region" description="Helical" evidence="12">
    <location>
        <begin position="196"/>
        <end position="218"/>
    </location>
</feature>
<dbReference type="PANTHER" id="PTHR43141:SF5">
    <property type="entry name" value="CYTOCHROME BD-I UBIQUINOL OXIDASE SUBUNIT 2"/>
    <property type="match status" value="1"/>
</dbReference>
<evidence type="ECO:0000256" key="6">
    <source>
        <dbReference type="ARBA" id="ARBA00022692"/>
    </source>
</evidence>
<evidence type="ECO:0000256" key="5">
    <source>
        <dbReference type="ARBA" id="ARBA00022617"/>
    </source>
</evidence>
<dbReference type="Proteomes" id="UP001501591">
    <property type="component" value="Unassembled WGS sequence"/>
</dbReference>
<keyword evidence="11 12" id="KW-0472">Membrane</keyword>
<name>A0ABP7MRL6_9MICO</name>
<dbReference type="PANTHER" id="PTHR43141">
    <property type="entry name" value="CYTOCHROME BD2 SUBUNIT II"/>
    <property type="match status" value="1"/>
</dbReference>
<comment type="similarity">
    <text evidence="2">Belongs to the cytochrome ubiquinol oxidase subunit 2 family.</text>
</comment>
<proteinExistence type="inferred from homology"/>
<evidence type="ECO:0000256" key="12">
    <source>
        <dbReference type="SAM" id="Phobius"/>
    </source>
</evidence>
<accession>A0ABP7MRL6</accession>
<feature type="transmembrane region" description="Helical" evidence="12">
    <location>
        <begin position="155"/>
        <end position="175"/>
    </location>
</feature>
<dbReference type="EMBL" id="BAABCP010000001">
    <property type="protein sequence ID" value="GAA3928866.1"/>
    <property type="molecule type" value="Genomic_DNA"/>
</dbReference>
<dbReference type="RefSeq" id="WP_344817883.1">
    <property type="nucleotide sequence ID" value="NZ_BAABCP010000001.1"/>
</dbReference>
<keyword evidence="10" id="KW-0408">Iron</keyword>
<feature type="transmembrane region" description="Helical" evidence="12">
    <location>
        <begin position="6"/>
        <end position="35"/>
    </location>
</feature>
<keyword evidence="5" id="KW-0349">Heme</keyword>
<protein>
    <submittedName>
        <fullName evidence="13">Cytochrome d ubiquinol oxidase subunit II</fullName>
    </submittedName>
</protein>
<keyword evidence="6 12" id="KW-0812">Transmembrane</keyword>
<comment type="subcellular location">
    <subcellularLocation>
        <location evidence="1">Cell membrane</location>
        <topology evidence="1">Multi-pass membrane protein</topology>
    </subcellularLocation>
</comment>
<evidence type="ECO:0000256" key="2">
    <source>
        <dbReference type="ARBA" id="ARBA00007543"/>
    </source>
</evidence>
<evidence type="ECO:0000256" key="4">
    <source>
        <dbReference type="ARBA" id="ARBA00022475"/>
    </source>
</evidence>
<keyword evidence="8" id="KW-0249">Electron transport</keyword>
<evidence type="ECO:0000313" key="14">
    <source>
        <dbReference type="Proteomes" id="UP001501591"/>
    </source>
</evidence>
<feature type="transmembrane region" description="Helical" evidence="12">
    <location>
        <begin position="295"/>
        <end position="317"/>
    </location>
</feature>
<keyword evidence="9 12" id="KW-1133">Transmembrane helix</keyword>
<dbReference type="PIRSF" id="PIRSF000267">
    <property type="entry name" value="Cyt_oxidse_sub2"/>
    <property type="match status" value="1"/>
</dbReference>
<evidence type="ECO:0000256" key="8">
    <source>
        <dbReference type="ARBA" id="ARBA00022982"/>
    </source>
</evidence>
<evidence type="ECO:0000256" key="3">
    <source>
        <dbReference type="ARBA" id="ARBA00022448"/>
    </source>
</evidence>
<comment type="caution">
    <text evidence="13">The sequence shown here is derived from an EMBL/GenBank/DDBJ whole genome shotgun (WGS) entry which is preliminary data.</text>
</comment>
<feature type="transmembrane region" description="Helical" evidence="12">
    <location>
        <begin position="83"/>
        <end position="103"/>
    </location>
</feature>
<feature type="transmembrane region" description="Helical" evidence="12">
    <location>
        <begin position="255"/>
        <end position="275"/>
    </location>
</feature>
<keyword evidence="4" id="KW-1003">Cell membrane</keyword>
<evidence type="ECO:0000256" key="7">
    <source>
        <dbReference type="ARBA" id="ARBA00022723"/>
    </source>
</evidence>
<evidence type="ECO:0000256" key="9">
    <source>
        <dbReference type="ARBA" id="ARBA00022989"/>
    </source>
</evidence>
<keyword evidence="3" id="KW-0813">Transport</keyword>
<sequence length="345" mass="37075">MEPLPVVWFIAIAVLWIGYLLLEGFDLGVGMHMIFSTREERGRRVMLNTIGPVWDGNEVWLITAGAAMFAAFPAWYASLFSTLYVPLTITLVGLIIRAVGIEYRGKLHTEHWRTAWTWMIGLGSVIAAFCIGAALALTTLGLPIDANGDRVGGPFVWLTPSAVLGGLAVVGFALVHGATFLGLKADGPVRERAARFAVRWAPLCLAPAAVWAILVQVVHGAGPVPWVLVALAAAAAVLGWLAARRRREGYAFMGYAGFGLFGAGAIFAGLFPLVLPSTVDAAFDLTVWNAANGPYTLGVMTVVAGISLPVILLYQAWSYWIFRRRVTPGMIPDAHIVLPAVLRAR</sequence>
<organism evidence="13 14">
    <name type="scientific">Microbacterium soli</name>
    <dbReference type="NCBI Taxonomy" id="446075"/>
    <lineage>
        <taxon>Bacteria</taxon>
        <taxon>Bacillati</taxon>
        <taxon>Actinomycetota</taxon>
        <taxon>Actinomycetes</taxon>
        <taxon>Micrococcales</taxon>
        <taxon>Microbacteriaceae</taxon>
        <taxon>Microbacterium</taxon>
    </lineage>
</organism>
<gene>
    <name evidence="13" type="primary">cydB</name>
    <name evidence="13" type="ORF">GCM10022383_04640</name>
</gene>
<dbReference type="InterPro" id="IPR003317">
    <property type="entry name" value="Cyt-d_oxidase_su2"/>
</dbReference>
<keyword evidence="7" id="KW-0479">Metal-binding</keyword>
<evidence type="ECO:0000256" key="1">
    <source>
        <dbReference type="ARBA" id="ARBA00004651"/>
    </source>
</evidence>
<evidence type="ECO:0000256" key="11">
    <source>
        <dbReference type="ARBA" id="ARBA00023136"/>
    </source>
</evidence>
<reference evidence="14" key="1">
    <citation type="journal article" date="2019" name="Int. J. Syst. Evol. Microbiol.">
        <title>The Global Catalogue of Microorganisms (GCM) 10K type strain sequencing project: providing services to taxonomists for standard genome sequencing and annotation.</title>
        <authorList>
            <consortium name="The Broad Institute Genomics Platform"/>
            <consortium name="The Broad Institute Genome Sequencing Center for Infectious Disease"/>
            <person name="Wu L."/>
            <person name="Ma J."/>
        </authorList>
    </citation>
    <scope>NUCLEOTIDE SEQUENCE [LARGE SCALE GENOMIC DNA]</scope>
    <source>
        <strain evidence="14">JCM 17024</strain>
    </source>
</reference>